<dbReference type="PROSITE" id="PS50104">
    <property type="entry name" value="TIR"/>
    <property type="match status" value="1"/>
</dbReference>
<sequence>MSYPTYLSDDLPLDDSIYTNLESGASLNVDSFSKYPSAKIDLDLDNDDLFSHNFWTDFESYDNPSMEAPLYIRNHDVFLSFRGEDTRASFTSHLSASLQNAGITVFKDDQSLQRGDLISISLMNAIDNSKISIIVFSKNYADSQWCLQELVQVMNCQRTVGQIVLPVFYDVDPSEVRRQTGVFGKAFHNLLNRIAQEEKSLVFKWGNDVLWGNGIRVGNKDMVQKWRHALHQAGGLAGFVVLNSRLLSLLSLFIFMLCNQPGLQEYKRTNS</sequence>
<dbReference type="Proteomes" id="UP000265520">
    <property type="component" value="Unassembled WGS sequence"/>
</dbReference>
<dbReference type="AlphaFoldDB" id="A0A392MKV0"/>
<dbReference type="InterPro" id="IPR035897">
    <property type="entry name" value="Toll_tir_struct_dom_sf"/>
</dbReference>
<evidence type="ECO:0000313" key="4">
    <source>
        <dbReference type="Proteomes" id="UP000265520"/>
    </source>
</evidence>
<dbReference type="EMBL" id="LXQA010012964">
    <property type="protein sequence ID" value="MCH87813.1"/>
    <property type="molecule type" value="Genomic_DNA"/>
</dbReference>
<gene>
    <name evidence="3" type="ORF">A2U01_0008694</name>
</gene>
<accession>A0A392MKV0</accession>
<reference evidence="3 4" key="1">
    <citation type="journal article" date="2018" name="Front. Plant Sci.">
        <title>Red Clover (Trifolium pratense) and Zigzag Clover (T. medium) - A Picture of Genomic Similarities and Differences.</title>
        <authorList>
            <person name="Dluhosova J."/>
            <person name="Istvanek J."/>
            <person name="Nedelnik J."/>
            <person name="Repkova J."/>
        </authorList>
    </citation>
    <scope>NUCLEOTIDE SEQUENCE [LARGE SCALE GENOMIC DNA]</scope>
    <source>
        <strain evidence="4">cv. 10/8</strain>
        <tissue evidence="3">Leaf</tissue>
    </source>
</reference>
<evidence type="ECO:0000259" key="2">
    <source>
        <dbReference type="PROSITE" id="PS50104"/>
    </source>
</evidence>
<evidence type="ECO:0000256" key="1">
    <source>
        <dbReference type="ARBA" id="ARBA00023027"/>
    </source>
</evidence>
<dbReference type="InterPro" id="IPR000157">
    <property type="entry name" value="TIR_dom"/>
</dbReference>
<evidence type="ECO:0000313" key="3">
    <source>
        <dbReference type="EMBL" id="MCH87813.1"/>
    </source>
</evidence>
<comment type="caution">
    <text evidence="3">The sequence shown here is derived from an EMBL/GenBank/DDBJ whole genome shotgun (WGS) entry which is preliminary data.</text>
</comment>
<name>A0A392MKV0_9FABA</name>
<feature type="domain" description="TIR" evidence="2">
    <location>
        <begin position="73"/>
        <end position="230"/>
    </location>
</feature>
<keyword evidence="1" id="KW-0520">NAD</keyword>
<dbReference type="FunFam" id="3.40.50.10140:FF:000007">
    <property type="entry name" value="Disease resistance protein (TIR-NBS-LRR class)"/>
    <property type="match status" value="1"/>
</dbReference>
<dbReference type="SUPFAM" id="SSF52200">
    <property type="entry name" value="Toll/Interleukin receptor TIR domain"/>
    <property type="match status" value="1"/>
</dbReference>
<dbReference type="PANTHER" id="PTHR32009:SF160">
    <property type="entry name" value="DISEASE RESISTANCE PROTEIN (TIR-NBS-LRR CLASS)"/>
    <property type="match status" value="1"/>
</dbReference>
<protein>
    <submittedName>
        <fullName evidence="3">TMV resistance protein N-like</fullName>
    </submittedName>
</protein>
<dbReference type="PANTHER" id="PTHR32009">
    <property type="entry name" value="TMV RESISTANCE PROTEIN N-LIKE"/>
    <property type="match status" value="1"/>
</dbReference>
<dbReference type="SMART" id="SM00255">
    <property type="entry name" value="TIR"/>
    <property type="match status" value="1"/>
</dbReference>
<dbReference type="Gene3D" id="3.40.50.10140">
    <property type="entry name" value="Toll/interleukin-1 receptor homology (TIR) domain"/>
    <property type="match status" value="1"/>
</dbReference>
<keyword evidence="4" id="KW-1185">Reference proteome</keyword>
<organism evidence="3 4">
    <name type="scientific">Trifolium medium</name>
    <dbReference type="NCBI Taxonomy" id="97028"/>
    <lineage>
        <taxon>Eukaryota</taxon>
        <taxon>Viridiplantae</taxon>
        <taxon>Streptophyta</taxon>
        <taxon>Embryophyta</taxon>
        <taxon>Tracheophyta</taxon>
        <taxon>Spermatophyta</taxon>
        <taxon>Magnoliopsida</taxon>
        <taxon>eudicotyledons</taxon>
        <taxon>Gunneridae</taxon>
        <taxon>Pentapetalae</taxon>
        <taxon>rosids</taxon>
        <taxon>fabids</taxon>
        <taxon>Fabales</taxon>
        <taxon>Fabaceae</taxon>
        <taxon>Papilionoideae</taxon>
        <taxon>50 kb inversion clade</taxon>
        <taxon>NPAAA clade</taxon>
        <taxon>Hologalegina</taxon>
        <taxon>IRL clade</taxon>
        <taxon>Trifolieae</taxon>
        <taxon>Trifolium</taxon>
    </lineage>
</organism>
<dbReference type="GO" id="GO:0007165">
    <property type="term" value="P:signal transduction"/>
    <property type="evidence" value="ECO:0007669"/>
    <property type="project" value="InterPro"/>
</dbReference>
<proteinExistence type="predicted"/>
<dbReference type="Pfam" id="PF01582">
    <property type="entry name" value="TIR"/>
    <property type="match status" value="1"/>
</dbReference>